<gene>
    <name evidence="2" type="ORF">ACFO0C_43965</name>
</gene>
<feature type="domain" description="HTH cro/C1-type" evidence="1">
    <location>
        <begin position="15"/>
        <end position="70"/>
    </location>
</feature>
<sequence>MISTYVRRLRLASELTALRQLRKVSSDQLARTAGLPRTTVSRLENARMRPDPDDVMRILQALDIVDGERWLQITTIAREASERGWWESWANEMGTRQALYANLEAGAASIREYQMTFLPGLLQTSAFSEQRAQIDKADWSSRFDPTRAVEARERRQRMLRRPDGPDYEVVIDQLAIRRPAVTLDVLHVQLAHIADLAAVDRKITVKVLPIDARIDGLSVPRSGFSIYTYPDPGDPVVVAVDTVTDDLVLTNPDAVSHYLELYTRLKAAALTGLDSIRLLRNTAAEPGKLTSTGTAA</sequence>
<dbReference type="Gene3D" id="1.10.260.40">
    <property type="entry name" value="lambda repressor-like DNA-binding domains"/>
    <property type="match status" value="1"/>
</dbReference>
<organism evidence="2 3">
    <name type="scientific">Actinoplanes subglobosus</name>
    <dbReference type="NCBI Taxonomy" id="1547892"/>
    <lineage>
        <taxon>Bacteria</taxon>
        <taxon>Bacillati</taxon>
        <taxon>Actinomycetota</taxon>
        <taxon>Actinomycetes</taxon>
        <taxon>Micromonosporales</taxon>
        <taxon>Micromonosporaceae</taxon>
        <taxon>Actinoplanes</taxon>
    </lineage>
</organism>
<proteinExistence type="predicted"/>
<dbReference type="SMART" id="SM00530">
    <property type="entry name" value="HTH_XRE"/>
    <property type="match status" value="1"/>
</dbReference>
<dbReference type="Pfam" id="PF19054">
    <property type="entry name" value="DUF5753"/>
    <property type="match status" value="1"/>
</dbReference>
<name>A0ABV8J986_9ACTN</name>
<dbReference type="InterPro" id="IPR043917">
    <property type="entry name" value="DUF5753"/>
</dbReference>
<dbReference type="SUPFAM" id="SSF47413">
    <property type="entry name" value="lambda repressor-like DNA-binding domains"/>
    <property type="match status" value="1"/>
</dbReference>
<dbReference type="PROSITE" id="PS50943">
    <property type="entry name" value="HTH_CROC1"/>
    <property type="match status" value="1"/>
</dbReference>
<comment type="caution">
    <text evidence="2">The sequence shown here is derived from an EMBL/GenBank/DDBJ whole genome shotgun (WGS) entry which is preliminary data.</text>
</comment>
<dbReference type="CDD" id="cd00093">
    <property type="entry name" value="HTH_XRE"/>
    <property type="match status" value="1"/>
</dbReference>
<dbReference type="EMBL" id="JBHSBL010000029">
    <property type="protein sequence ID" value="MFC4071933.1"/>
    <property type="molecule type" value="Genomic_DNA"/>
</dbReference>
<accession>A0ABV8J986</accession>
<dbReference type="InterPro" id="IPR001387">
    <property type="entry name" value="Cro/C1-type_HTH"/>
</dbReference>
<evidence type="ECO:0000259" key="1">
    <source>
        <dbReference type="PROSITE" id="PS50943"/>
    </source>
</evidence>
<evidence type="ECO:0000313" key="3">
    <source>
        <dbReference type="Proteomes" id="UP001595867"/>
    </source>
</evidence>
<evidence type="ECO:0000313" key="2">
    <source>
        <dbReference type="EMBL" id="MFC4071933.1"/>
    </source>
</evidence>
<dbReference type="Proteomes" id="UP001595867">
    <property type="component" value="Unassembled WGS sequence"/>
</dbReference>
<protein>
    <submittedName>
        <fullName evidence="2">Helix-turn-helix domain-containing protein</fullName>
    </submittedName>
</protein>
<dbReference type="InterPro" id="IPR010982">
    <property type="entry name" value="Lambda_DNA-bd_dom_sf"/>
</dbReference>
<dbReference type="Pfam" id="PF13560">
    <property type="entry name" value="HTH_31"/>
    <property type="match status" value="1"/>
</dbReference>
<dbReference type="RefSeq" id="WP_378072804.1">
    <property type="nucleotide sequence ID" value="NZ_JBHSBL010000029.1"/>
</dbReference>
<keyword evidence="3" id="KW-1185">Reference proteome</keyword>
<reference evidence="3" key="1">
    <citation type="journal article" date="2019" name="Int. J. Syst. Evol. Microbiol.">
        <title>The Global Catalogue of Microorganisms (GCM) 10K type strain sequencing project: providing services to taxonomists for standard genome sequencing and annotation.</title>
        <authorList>
            <consortium name="The Broad Institute Genomics Platform"/>
            <consortium name="The Broad Institute Genome Sequencing Center for Infectious Disease"/>
            <person name="Wu L."/>
            <person name="Ma J."/>
        </authorList>
    </citation>
    <scope>NUCLEOTIDE SEQUENCE [LARGE SCALE GENOMIC DNA]</scope>
    <source>
        <strain evidence="3">TBRC 5832</strain>
    </source>
</reference>